<evidence type="ECO:0000256" key="11">
    <source>
        <dbReference type="ARBA" id="ARBA00022842"/>
    </source>
</evidence>
<dbReference type="PRINTS" id="PR00113">
    <property type="entry name" value="ALKPHPHTASE"/>
</dbReference>
<evidence type="ECO:0000256" key="15">
    <source>
        <dbReference type="ARBA" id="ARBA00036105"/>
    </source>
</evidence>
<dbReference type="SMART" id="SM00098">
    <property type="entry name" value="alkPPc"/>
    <property type="match status" value="1"/>
</dbReference>
<dbReference type="Pfam" id="PF00245">
    <property type="entry name" value="Alk_phosphatase"/>
    <property type="match status" value="1"/>
</dbReference>
<evidence type="ECO:0000256" key="16">
    <source>
        <dbReference type="ARBA" id="ARBA00036923"/>
    </source>
</evidence>
<evidence type="ECO:0000256" key="24">
    <source>
        <dbReference type="ARBA" id="ARBA00049526"/>
    </source>
</evidence>
<dbReference type="SUPFAM" id="SSF53649">
    <property type="entry name" value="Alkaline phosphatase-like"/>
    <property type="match status" value="1"/>
</dbReference>
<protein>
    <recommendedName>
        <fullName evidence="18">Alkaline phosphatase, tissue-nonspecific isozyme</fullName>
        <ecNumber evidence="4">3.1.3.1</ecNumber>
    </recommendedName>
    <alternativeName>
        <fullName evidence="19">Phosphoamidase</fullName>
    </alternativeName>
</protein>
<keyword evidence="8 26" id="KW-0479">Metal-binding</keyword>
<reference evidence="29" key="3">
    <citation type="submission" date="2023-05" db="EMBL/GenBank/DDBJ databases">
        <authorList>
            <person name="Smith C.H."/>
        </authorList>
    </citation>
    <scope>NUCLEOTIDE SEQUENCE</scope>
    <source>
        <strain evidence="29">CHS0354</strain>
        <tissue evidence="29">Mantle</tissue>
    </source>
</reference>
<keyword evidence="30" id="KW-1185">Reference proteome</keyword>
<dbReference type="FunFam" id="3.40.720.10:FF:000008">
    <property type="entry name" value="Alkaline phosphatase"/>
    <property type="match status" value="1"/>
</dbReference>
<dbReference type="GO" id="GO:0098552">
    <property type="term" value="C:side of membrane"/>
    <property type="evidence" value="ECO:0007669"/>
    <property type="project" value="UniProtKB-KW"/>
</dbReference>
<evidence type="ECO:0000256" key="7">
    <source>
        <dbReference type="ARBA" id="ARBA00022622"/>
    </source>
</evidence>
<feature type="binding site" evidence="26">
    <location>
        <position position="400"/>
    </location>
    <ligand>
        <name>Zn(2+)</name>
        <dbReference type="ChEBI" id="CHEBI:29105"/>
        <label>2</label>
    </ligand>
</feature>
<organism evidence="29 30">
    <name type="scientific">Potamilus streckersoni</name>
    <dbReference type="NCBI Taxonomy" id="2493646"/>
    <lineage>
        <taxon>Eukaryota</taxon>
        <taxon>Metazoa</taxon>
        <taxon>Spiralia</taxon>
        <taxon>Lophotrochozoa</taxon>
        <taxon>Mollusca</taxon>
        <taxon>Bivalvia</taxon>
        <taxon>Autobranchia</taxon>
        <taxon>Heteroconchia</taxon>
        <taxon>Palaeoheterodonta</taxon>
        <taxon>Unionida</taxon>
        <taxon>Unionoidea</taxon>
        <taxon>Unionidae</taxon>
        <taxon>Ambleminae</taxon>
        <taxon>Lampsilini</taxon>
        <taxon>Potamilus</taxon>
    </lineage>
</organism>
<proteinExistence type="inferred from homology"/>
<evidence type="ECO:0000256" key="18">
    <source>
        <dbReference type="ARBA" id="ARBA00040525"/>
    </source>
</evidence>
<evidence type="ECO:0000313" key="30">
    <source>
        <dbReference type="Proteomes" id="UP001195483"/>
    </source>
</evidence>
<evidence type="ECO:0000256" key="27">
    <source>
        <dbReference type="RuleBase" id="RU003946"/>
    </source>
</evidence>
<evidence type="ECO:0000256" key="5">
    <source>
        <dbReference type="ARBA" id="ARBA00022475"/>
    </source>
</evidence>
<dbReference type="Gene3D" id="3.40.720.10">
    <property type="entry name" value="Alkaline Phosphatase, subunit A"/>
    <property type="match status" value="1"/>
</dbReference>
<dbReference type="AlphaFoldDB" id="A0AAE0TK08"/>
<feature type="binding site" evidence="26">
    <location>
        <position position="80"/>
    </location>
    <ligand>
        <name>Zn(2+)</name>
        <dbReference type="ChEBI" id="CHEBI:29105"/>
        <label>2</label>
    </ligand>
</feature>
<evidence type="ECO:0000256" key="20">
    <source>
        <dbReference type="ARBA" id="ARBA00048097"/>
    </source>
</evidence>
<evidence type="ECO:0000256" key="2">
    <source>
        <dbReference type="ARBA" id="ARBA00005984"/>
    </source>
</evidence>
<evidence type="ECO:0000256" key="17">
    <source>
        <dbReference type="ARBA" id="ARBA00037828"/>
    </source>
</evidence>
<keyword evidence="12" id="KW-0472">Membrane</keyword>
<sequence length="536" mass="58571">MFGTITLAALALNCLSVNVDAFLFPQPSLPPHTGNEPVKYSGNGETADYWRAVAKTELRNALATQTNIGVAKNVILYLGDGMSIPTVTASRILKGQLQNKTGEEGHLSFDLFPHTGLSKTYCQDHQTPDSAATGTAYLCGVKTNMGTIGVDGRTRFGDCYSSKGAEVTSILDWSLAAGKSVGIVTTTRVTHATPAATYAHVANRDWEGDHYTSGIPGGCKDIAAQLIDDNPNIQVIMGGGRQFFLRYDQRDPEHGSNAHYGRRDGRDLIQKWKDDKHARAKNYKYVWNATDFHAVDPSSTDYLLGLFEYSHMNYDYERKDPNHEIAGEPSLEEMTEKAIQILSKNKKGFFLLVEGGLIDHGHHEGRALLALYDTLAFDKAIAKGDSMTNRNDTLIVVTADHSHTMNIVGYPSRGNDILGKVDDSHGGYSRGSDGLPYTTLLYLDGPGYDVHSGHRSNITRVNTDDKHYHQQAAVPLSSETHGGDDVAIFARGPMSHLFTGVHEQHYIAHLMAYASCVGDYSLQSECAAAEVAKHHP</sequence>
<evidence type="ECO:0000256" key="22">
    <source>
        <dbReference type="ARBA" id="ARBA00048929"/>
    </source>
</evidence>
<evidence type="ECO:0000256" key="12">
    <source>
        <dbReference type="ARBA" id="ARBA00023136"/>
    </source>
</evidence>
<dbReference type="GO" id="GO:0004035">
    <property type="term" value="F:alkaline phosphatase activity"/>
    <property type="evidence" value="ECO:0007669"/>
    <property type="project" value="UniProtKB-EC"/>
</dbReference>
<reference evidence="29" key="2">
    <citation type="journal article" date="2021" name="Genome Biol. Evol.">
        <title>Developing a high-quality reference genome for a parasitic bivalve with doubly uniparental inheritance (Bivalvia: Unionida).</title>
        <authorList>
            <person name="Smith C.H."/>
        </authorList>
    </citation>
    <scope>NUCLEOTIDE SEQUENCE</scope>
    <source>
        <strain evidence="29">CHS0354</strain>
        <tissue evidence="29">Mantle</tissue>
    </source>
</reference>
<feature type="binding site" evidence="26">
    <location>
        <position position="401"/>
    </location>
    <ligand>
        <name>Zn(2+)</name>
        <dbReference type="ChEBI" id="CHEBI:29105"/>
        <label>2</label>
    </ligand>
</feature>
<feature type="binding site" evidence="26">
    <location>
        <position position="363"/>
    </location>
    <ligand>
        <name>Zn(2+)</name>
        <dbReference type="ChEBI" id="CHEBI:29105"/>
        <label>2</label>
    </ligand>
</feature>
<comment type="cofactor">
    <cofactor evidence="26">
        <name>Mg(2+)</name>
        <dbReference type="ChEBI" id="CHEBI:18420"/>
    </cofactor>
    <text evidence="26">Binds 1 Mg(2+) ion.</text>
</comment>
<dbReference type="EC" id="3.1.3.1" evidence="4"/>
<feature type="chain" id="PRO_5042092285" description="Alkaline phosphatase, tissue-nonspecific isozyme" evidence="28">
    <location>
        <begin position="22"/>
        <end position="536"/>
    </location>
</feature>
<keyword evidence="5" id="KW-1003">Cell membrane</keyword>
<dbReference type="EMBL" id="JAEAOA010002177">
    <property type="protein sequence ID" value="KAK3611742.1"/>
    <property type="molecule type" value="Genomic_DNA"/>
</dbReference>
<evidence type="ECO:0000256" key="26">
    <source>
        <dbReference type="PIRSR" id="PIRSR601952-2"/>
    </source>
</evidence>
<evidence type="ECO:0000256" key="13">
    <source>
        <dbReference type="ARBA" id="ARBA00023180"/>
    </source>
</evidence>
<feature type="binding site" evidence="26">
    <location>
        <position position="354"/>
    </location>
    <ligand>
        <name>Mg(2+)</name>
        <dbReference type="ChEBI" id="CHEBI:18420"/>
    </ligand>
</feature>
<evidence type="ECO:0000313" key="29">
    <source>
        <dbReference type="EMBL" id="KAK3611742.1"/>
    </source>
</evidence>
<gene>
    <name evidence="29" type="ORF">CHS0354_037323</name>
</gene>
<evidence type="ECO:0000256" key="23">
    <source>
        <dbReference type="ARBA" id="ARBA00049444"/>
    </source>
</evidence>
<feature type="binding site" evidence="26">
    <location>
        <position position="193"/>
    </location>
    <ligand>
        <name>Mg(2+)</name>
        <dbReference type="ChEBI" id="CHEBI:18420"/>
    </ligand>
</feature>
<feature type="binding site" evidence="26">
    <location>
        <position position="80"/>
    </location>
    <ligand>
        <name>Mg(2+)</name>
        <dbReference type="ChEBI" id="CHEBI:18420"/>
    </ligand>
</feature>
<feature type="binding site" evidence="26">
    <location>
        <position position="359"/>
    </location>
    <ligand>
        <name>Zn(2+)</name>
        <dbReference type="ChEBI" id="CHEBI:29105"/>
        <label>2</label>
    </ligand>
</feature>
<feature type="signal peptide" evidence="28">
    <location>
        <begin position="1"/>
        <end position="21"/>
    </location>
</feature>
<keyword evidence="10 26" id="KW-0862">Zinc</keyword>
<comment type="catalytic activity">
    <reaction evidence="22">
        <text>phosphoethanolamine + H2O = ethanolamine + phosphate</text>
        <dbReference type="Rhea" id="RHEA:16089"/>
        <dbReference type="ChEBI" id="CHEBI:15377"/>
        <dbReference type="ChEBI" id="CHEBI:43474"/>
        <dbReference type="ChEBI" id="CHEBI:57603"/>
        <dbReference type="ChEBI" id="CHEBI:58190"/>
    </reaction>
    <physiologicalReaction direction="left-to-right" evidence="22">
        <dbReference type="Rhea" id="RHEA:16090"/>
    </physiologicalReaction>
</comment>
<evidence type="ECO:0000256" key="21">
    <source>
        <dbReference type="ARBA" id="ARBA00048778"/>
    </source>
</evidence>
<evidence type="ECO:0000256" key="4">
    <source>
        <dbReference type="ARBA" id="ARBA00012647"/>
    </source>
</evidence>
<name>A0AAE0TK08_9BIVA</name>
<dbReference type="GO" id="GO:0031214">
    <property type="term" value="P:biomineral tissue development"/>
    <property type="evidence" value="ECO:0007669"/>
    <property type="project" value="UniProtKB-KW"/>
</dbReference>
<dbReference type="InterPro" id="IPR001952">
    <property type="entry name" value="Alkaline_phosphatase"/>
</dbReference>
<dbReference type="PANTHER" id="PTHR11596">
    <property type="entry name" value="ALKALINE PHOSPHATASE"/>
    <property type="match status" value="1"/>
</dbReference>
<comment type="similarity">
    <text evidence="2 27">Belongs to the alkaline phosphatase family.</text>
</comment>
<comment type="catalytic activity">
    <reaction evidence="24">
        <text>ADP + H2O = AMP + phosphate + H(+)</text>
        <dbReference type="Rhea" id="RHEA:61436"/>
        <dbReference type="ChEBI" id="CHEBI:15377"/>
        <dbReference type="ChEBI" id="CHEBI:15378"/>
        <dbReference type="ChEBI" id="CHEBI:43474"/>
        <dbReference type="ChEBI" id="CHEBI:456215"/>
        <dbReference type="ChEBI" id="CHEBI:456216"/>
    </reaction>
    <physiologicalReaction direction="left-to-right" evidence="24">
        <dbReference type="Rhea" id="RHEA:61437"/>
    </physiologicalReaction>
</comment>
<feature type="active site" description="Phosphoserine intermediate" evidence="25">
    <location>
        <position position="130"/>
    </location>
</feature>
<evidence type="ECO:0000256" key="19">
    <source>
        <dbReference type="ARBA" id="ARBA00042603"/>
    </source>
</evidence>
<keyword evidence="11 26" id="KW-0460">Magnesium</keyword>
<keyword evidence="28" id="KW-0732">Signal</keyword>
<dbReference type="CDD" id="cd16012">
    <property type="entry name" value="ALP"/>
    <property type="match status" value="1"/>
</dbReference>
<comment type="subcellular location">
    <subcellularLocation>
        <location evidence="1">Cell membrane</location>
        <topology evidence="1">Lipid-anchor</topology>
        <topology evidence="1">GPI-anchor</topology>
    </subcellularLocation>
    <subcellularLocation>
        <location evidence="17">Extracellular vesicle membrane</location>
        <topology evidence="17">Lipid-anchor</topology>
        <topology evidence="17">GPI-anchor</topology>
    </subcellularLocation>
</comment>
<keyword evidence="7" id="KW-0336">GPI-anchor</keyword>
<dbReference type="InterPro" id="IPR017850">
    <property type="entry name" value="Alkaline_phosphatase_core_sf"/>
</dbReference>
<keyword evidence="6" id="KW-0091">Biomineralization</keyword>
<evidence type="ECO:0000256" key="25">
    <source>
        <dbReference type="PIRSR" id="PIRSR601952-1"/>
    </source>
</evidence>
<comment type="catalytic activity">
    <reaction evidence="15">
        <text>a phosphate monoester + H2O = an alcohol + phosphate</text>
        <dbReference type="Rhea" id="RHEA:15017"/>
        <dbReference type="ChEBI" id="CHEBI:15377"/>
        <dbReference type="ChEBI" id="CHEBI:30879"/>
        <dbReference type="ChEBI" id="CHEBI:43474"/>
        <dbReference type="ChEBI" id="CHEBI:67140"/>
        <dbReference type="EC" id="3.1.3.1"/>
    </reaction>
    <physiologicalReaction direction="left-to-right" evidence="15">
        <dbReference type="Rhea" id="RHEA:15018"/>
    </physiologicalReaction>
</comment>
<comment type="cofactor">
    <cofactor evidence="26">
        <name>Zn(2+)</name>
        <dbReference type="ChEBI" id="CHEBI:29105"/>
    </cofactor>
    <text evidence="26">Binds 2 Zn(2+) ions.</text>
</comment>
<comment type="catalytic activity">
    <reaction evidence="20">
        <text>diphosphate + H2O = 2 phosphate + H(+)</text>
        <dbReference type="Rhea" id="RHEA:24576"/>
        <dbReference type="ChEBI" id="CHEBI:15377"/>
        <dbReference type="ChEBI" id="CHEBI:15378"/>
        <dbReference type="ChEBI" id="CHEBI:33019"/>
        <dbReference type="ChEBI" id="CHEBI:43474"/>
    </reaction>
    <physiologicalReaction direction="left-to-right" evidence="20">
        <dbReference type="Rhea" id="RHEA:24577"/>
    </physiologicalReaction>
</comment>
<keyword evidence="9" id="KW-0378">Hydrolase</keyword>
<evidence type="ECO:0000256" key="6">
    <source>
        <dbReference type="ARBA" id="ARBA00022591"/>
    </source>
</evidence>
<comment type="catalytic activity">
    <reaction evidence="16">
        <text>AMP + H2O = adenosine + phosphate</text>
        <dbReference type="Rhea" id="RHEA:29375"/>
        <dbReference type="ChEBI" id="CHEBI:15377"/>
        <dbReference type="ChEBI" id="CHEBI:16335"/>
        <dbReference type="ChEBI" id="CHEBI:43474"/>
        <dbReference type="ChEBI" id="CHEBI:456215"/>
    </reaction>
    <physiologicalReaction direction="left-to-right" evidence="16">
        <dbReference type="Rhea" id="RHEA:29376"/>
    </physiologicalReaction>
</comment>
<keyword evidence="14" id="KW-0449">Lipoprotein</keyword>
<accession>A0AAE0TK08</accession>
<evidence type="ECO:0000256" key="28">
    <source>
        <dbReference type="SAM" id="SignalP"/>
    </source>
</evidence>
<evidence type="ECO:0000256" key="1">
    <source>
        <dbReference type="ARBA" id="ARBA00004609"/>
    </source>
</evidence>
<keyword evidence="13" id="KW-0325">Glycoprotein</keyword>
<comment type="catalytic activity">
    <reaction evidence="23">
        <text>pyridoxal 5'-phosphate + H2O = pyridoxal + phosphate</text>
        <dbReference type="Rhea" id="RHEA:20533"/>
        <dbReference type="ChEBI" id="CHEBI:15377"/>
        <dbReference type="ChEBI" id="CHEBI:17310"/>
        <dbReference type="ChEBI" id="CHEBI:43474"/>
        <dbReference type="ChEBI" id="CHEBI:597326"/>
    </reaction>
    <physiologicalReaction direction="left-to-right" evidence="23">
        <dbReference type="Rhea" id="RHEA:20534"/>
    </physiologicalReaction>
</comment>
<comment type="catalytic activity">
    <reaction evidence="21">
        <text>ATP + H2O = ADP + phosphate + H(+)</text>
        <dbReference type="Rhea" id="RHEA:13065"/>
        <dbReference type="ChEBI" id="CHEBI:15377"/>
        <dbReference type="ChEBI" id="CHEBI:15378"/>
        <dbReference type="ChEBI" id="CHEBI:30616"/>
        <dbReference type="ChEBI" id="CHEBI:43474"/>
        <dbReference type="ChEBI" id="CHEBI:456216"/>
    </reaction>
    <physiologicalReaction direction="left-to-right" evidence="21">
        <dbReference type="Rhea" id="RHEA:13066"/>
    </physiologicalReaction>
</comment>
<feature type="binding site" evidence="26">
    <location>
        <position position="191"/>
    </location>
    <ligand>
        <name>Mg(2+)</name>
        <dbReference type="ChEBI" id="CHEBI:18420"/>
    </ligand>
</feature>
<feature type="binding site" evidence="26">
    <location>
        <position position="481"/>
    </location>
    <ligand>
        <name>Zn(2+)</name>
        <dbReference type="ChEBI" id="CHEBI:29105"/>
        <label>2</label>
    </ligand>
</feature>
<dbReference type="GO" id="GO:0005886">
    <property type="term" value="C:plasma membrane"/>
    <property type="evidence" value="ECO:0007669"/>
    <property type="project" value="UniProtKB-SubCell"/>
</dbReference>
<evidence type="ECO:0000256" key="10">
    <source>
        <dbReference type="ARBA" id="ARBA00022833"/>
    </source>
</evidence>
<dbReference type="Proteomes" id="UP001195483">
    <property type="component" value="Unassembled WGS sequence"/>
</dbReference>
<reference evidence="29" key="1">
    <citation type="journal article" date="2021" name="Genome Biol. Evol.">
        <title>A High-Quality Reference Genome for a Parasitic Bivalve with Doubly Uniparental Inheritance (Bivalvia: Unionida).</title>
        <authorList>
            <person name="Smith C.H."/>
        </authorList>
    </citation>
    <scope>NUCLEOTIDE SEQUENCE</scope>
    <source>
        <strain evidence="29">CHS0354</strain>
    </source>
</reference>
<evidence type="ECO:0000256" key="8">
    <source>
        <dbReference type="ARBA" id="ARBA00022723"/>
    </source>
</evidence>
<evidence type="ECO:0000256" key="9">
    <source>
        <dbReference type="ARBA" id="ARBA00022801"/>
    </source>
</evidence>
<comment type="subunit">
    <text evidence="3">Homodimer.</text>
</comment>
<evidence type="ECO:0000256" key="14">
    <source>
        <dbReference type="ARBA" id="ARBA00023288"/>
    </source>
</evidence>
<dbReference type="GO" id="GO:0046872">
    <property type="term" value="F:metal ion binding"/>
    <property type="evidence" value="ECO:0007669"/>
    <property type="project" value="UniProtKB-KW"/>
</dbReference>
<comment type="caution">
    <text evidence="29">The sequence shown here is derived from an EMBL/GenBank/DDBJ whole genome shotgun (WGS) entry which is preliminary data.</text>
</comment>
<evidence type="ECO:0000256" key="3">
    <source>
        <dbReference type="ARBA" id="ARBA00011738"/>
    </source>
</evidence>
<dbReference type="PANTHER" id="PTHR11596:SF74">
    <property type="entry name" value="ALKALINE PHOSPHATASE, TISSUE-NONSPECIFIC ISOZYME"/>
    <property type="match status" value="1"/>
</dbReference>